<feature type="transmembrane region" description="Helical" evidence="1">
    <location>
        <begin position="155"/>
        <end position="175"/>
    </location>
</feature>
<accession>A0A8S5T7N5</accession>
<evidence type="ECO:0000313" key="3">
    <source>
        <dbReference type="EMBL" id="DAF59035.1"/>
    </source>
</evidence>
<dbReference type="InterPro" id="IPR025640">
    <property type="entry name" value="GYF_2"/>
</dbReference>
<dbReference type="Pfam" id="PF14237">
    <property type="entry name" value="GYF_2"/>
    <property type="match status" value="1"/>
</dbReference>
<evidence type="ECO:0000256" key="1">
    <source>
        <dbReference type="SAM" id="Phobius"/>
    </source>
</evidence>
<name>A0A8S5T7N5_9CAUD</name>
<protein>
    <submittedName>
        <fullName evidence="3">GYF domain 2</fullName>
    </submittedName>
</protein>
<reference evidence="3" key="1">
    <citation type="journal article" date="2021" name="Proc. Natl. Acad. Sci. U.S.A.">
        <title>A Catalog of Tens of Thousands of Viruses from Human Metagenomes Reveals Hidden Associations with Chronic Diseases.</title>
        <authorList>
            <person name="Tisza M.J."/>
            <person name="Buck C.B."/>
        </authorList>
    </citation>
    <scope>NUCLEOTIDE SEQUENCE</scope>
    <source>
        <strain evidence="3">Cta6i12</strain>
    </source>
</reference>
<organism evidence="3">
    <name type="scientific">Myoviridae sp. cta6i12</name>
    <dbReference type="NCBI Taxonomy" id="2827695"/>
    <lineage>
        <taxon>Viruses</taxon>
        <taxon>Duplodnaviria</taxon>
        <taxon>Heunggongvirae</taxon>
        <taxon>Uroviricota</taxon>
        <taxon>Caudoviricetes</taxon>
    </lineage>
</organism>
<evidence type="ECO:0000259" key="2">
    <source>
        <dbReference type="Pfam" id="PF14237"/>
    </source>
</evidence>
<keyword evidence="1" id="KW-0812">Transmembrane</keyword>
<dbReference type="EMBL" id="BK032761">
    <property type="protein sequence ID" value="DAF59035.1"/>
    <property type="molecule type" value="Genomic_DNA"/>
</dbReference>
<sequence length="227" mass="25228">MSGEYNTMCCLANKKITLSVISSSCSRQSVPEKLKNCRSHFGLAGKIQPGMMGSMEQYYITTEDGKTEGPYLFESLETFYKHGKITKDTLVCIAGGQEWVQLETVLRQEAEKAHKKSKKMSLERLMNEYDPIPKKQSAERIQEDHESLAINIEGLLCIVGVIALITGVLVFLFYAQKQPGIGLIYLLTGAFSCLGCFWCAKVIKLLSRVVDLLSVIAKRICNVGGED</sequence>
<feature type="transmembrane region" description="Helical" evidence="1">
    <location>
        <begin position="181"/>
        <end position="200"/>
    </location>
</feature>
<keyword evidence="1" id="KW-0472">Membrane</keyword>
<proteinExistence type="predicted"/>
<keyword evidence="1" id="KW-1133">Transmembrane helix</keyword>
<feature type="domain" description="GYF" evidence="2">
    <location>
        <begin position="58"/>
        <end position="105"/>
    </location>
</feature>